<proteinExistence type="predicted"/>
<dbReference type="CDD" id="cd05327">
    <property type="entry name" value="retinol-DH_like_SDR_c_like"/>
    <property type="match status" value="1"/>
</dbReference>
<dbReference type="OrthoDB" id="191139at2759"/>
<organism evidence="1 2">
    <name type="scientific">Olea europaea subsp. europaea</name>
    <dbReference type="NCBI Taxonomy" id="158383"/>
    <lineage>
        <taxon>Eukaryota</taxon>
        <taxon>Viridiplantae</taxon>
        <taxon>Streptophyta</taxon>
        <taxon>Embryophyta</taxon>
        <taxon>Tracheophyta</taxon>
        <taxon>Spermatophyta</taxon>
        <taxon>Magnoliopsida</taxon>
        <taxon>eudicotyledons</taxon>
        <taxon>Gunneridae</taxon>
        <taxon>Pentapetalae</taxon>
        <taxon>asterids</taxon>
        <taxon>lamiids</taxon>
        <taxon>Lamiales</taxon>
        <taxon>Oleaceae</taxon>
        <taxon>Oleeae</taxon>
        <taxon>Olea</taxon>
    </lineage>
</organism>
<dbReference type="EMBL" id="CACTIH010009433">
    <property type="protein sequence ID" value="CAA3031271.1"/>
    <property type="molecule type" value="Genomic_DNA"/>
</dbReference>
<dbReference type="AlphaFoldDB" id="A0A8S0VIS6"/>
<sequence>MWFCRRNGTSGFSSSSTAEEVTNGIDGSGLTAIVTGASSGIGSETARVLALRGVNVIMGIRNMAAGEKVKEAIVKEIPAAKVDIMELDLSSLASVRKFASEFTSSGRPLNLLIVKYEFDLCRIATSFKLSKDNIELHFATNYLGHFLLTHLLIETMTKTAREMKREGRIVNVSSEGHRYTYKEGIRFDRLNDKEGYKTLAAYGQSKLANILHTNELARRLKEDGEEITANSLHPGAIVTNLFDRFGVFKGVISVVGKFMLKDIPQGASTSCYVALHPQVKGISGEYFSDNNLAKPSSKAADTDLSKKLWEFSMNLVK</sequence>
<dbReference type="PANTHER" id="PTHR48476">
    <property type="entry name" value="SHORT-CHAIN DEHYDROGENASE TIC 32, CHLOROPLASTIC-LIKE"/>
    <property type="match status" value="1"/>
</dbReference>
<evidence type="ECO:0000313" key="1">
    <source>
        <dbReference type="EMBL" id="CAA3031271.1"/>
    </source>
</evidence>
<reference evidence="1 2" key="1">
    <citation type="submission" date="2019-12" db="EMBL/GenBank/DDBJ databases">
        <authorList>
            <person name="Alioto T."/>
            <person name="Alioto T."/>
            <person name="Gomez Garrido J."/>
        </authorList>
    </citation>
    <scope>NUCLEOTIDE SEQUENCE [LARGE SCALE GENOMIC DNA]</scope>
</reference>
<comment type="caution">
    <text evidence="1">The sequence shown here is derived from an EMBL/GenBank/DDBJ whole genome shotgun (WGS) entry which is preliminary data.</text>
</comment>
<dbReference type="Pfam" id="PF00106">
    <property type="entry name" value="adh_short"/>
    <property type="match status" value="1"/>
</dbReference>
<gene>
    <name evidence="1" type="ORF">OLEA9_A057927</name>
</gene>
<dbReference type="SUPFAM" id="SSF51735">
    <property type="entry name" value="NAD(P)-binding Rossmann-fold domains"/>
    <property type="match status" value="1"/>
</dbReference>
<protein>
    <recommendedName>
        <fullName evidence="3">Short-chain dehydrogenase TIC 32, chloroplastic</fullName>
    </recommendedName>
</protein>
<dbReference type="PRINTS" id="PR00081">
    <property type="entry name" value="GDHRDH"/>
</dbReference>
<dbReference type="Gramene" id="OE9A057927T1">
    <property type="protein sequence ID" value="OE9A057927C1"/>
    <property type="gene ID" value="OE9A057927"/>
</dbReference>
<dbReference type="InterPro" id="IPR036291">
    <property type="entry name" value="NAD(P)-bd_dom_sf"/>
</dbReference>
<evidence type="ECO:0000313" key="2">
    <source>
        <dbReference type="Proteomes" id="UP000594638"/>
    </source>
</evidence>
<keyword evidence="2" id="KW-1185">Reference proteome</keyword>
<dbReference type="InterPro" id="IPR055280">
    <property type="entry name" value="TIC32"/>
</dbReference>
<name>A0A8S0VIS6_OLEEU</name>
<dbReference type="Gene3D" id="3.40.50.720">
    <property type="entry name" value="NAD(P)-binding Rossmann-like Domain"/>
    <property type="match status" value="1"/>
</dbReference>
<accession>A0A8S0VIS6</accession>
<dbReference type="Proteomes" id="UP000594638">
    <property type="component" value="Unassembled WGS sequence"/>
</dbReference>
<dbReference type="PANTHER" id="PTHR48476:SF1">
    <property type="entry name" value="SHORT-CHAIN DEHYDROGENASE TIC 32, CHLOROPLASTIC-LIKE"/>
    <property type="match status" value="1"/>
</dbReference>
<evidence type="ECO:0008006" key="3">
    <source>
        <dbReference type="Google" id="ProtNLM"/>
    </source>
</evidence>
<dbReference type="InterPro" id="IPR002347">
    <property type="entry name" value="SDR_fam"/>
</dbReference>